<dbReference type="CDD" id="cd09088">
    <property type="entry name" value="Ape2-like_AP-endo"/>
    <property type="match status" value="1"/>
</dbReference>
<dbReference type="NCBIfam" id="TIGR00633">
    <property type="entry name" value="xth"/>
    <property type="match status" value="1"/>
</dbReference>
<feature type="active site" description="Proton acceptor" evidence="8">
    <location>
        <position position="312"/>
    </location>
</feature>
<comment type="caution">
    <text evidence="15">The sequence shown here is derived from an EMBL/GenBank/DDBJ whole genome shotgun (WGS) entry which is preliminary data.</text>
</comment>
<evidence type="ECO:0000256" key="5">
    <source>
        <dbReference type="ARBA" id="ARBA00022833"/>
    </source>
</evidence>
<dbReference type="InterPro" id="IPR005135">
    <property type="entry name" value="Endo/exonuclease/phosphatase"/>
</dbReference>
<keyword evidence="3 11" id="KW-0863">Zinc-finger</keyword>
<dbReference type="PANTHER" id="PTHR22748:SF4">
    <property type="entry name" value="DNA-(APURINIC OR APYRIMIDINIC SITE) ENDONUCLEASE 2"/>
    <property type="match status" value="1"/>
</dbReference>
<feature type="binding site" evidence="9">
    <location>
        <position position="7"/>
    </location>
    <ligand>
        <name>Mg(2+)</name>
        <dbReference type="ChEBI" id="CHEBI:18420"/>
        <label>1</label>
    </ligand>
</feature>
<keyword evidence="5" id="KW-0862">Zinc</keyword>
<reference evidence="15" key="1">
    <citation type="submission" date="2020-11" db="EMBL/GenBank/DDBJ databases">
        <authorList>
            <consortium name="DOE Joint Genome Institute"/>
            <person name="Ahrendt S."/>
            <person name="Riley R."/>
            <person name="Andreopoulos W."/>
            <person name="Labutti K."/>
            <person name="Pangilinan J."/>
            <person name="Ruiz-Duenas F.J."/>
            <person name="Barrasa J.M."/>
            <person name="Sanchez-Garcia M."/>
            <person name="Camarero S."/>
            <person name="Miyauchi S."/>
            <person name="Serrano A."/>
            <person name="Linde D."/>
            <person name="Babiker R."/>
            <person name="Drula E."/>
            <person name="Ayuso-Fernandez I."/>
            <person name="Pacheco R."/>
            <person name="Padilla G."/>
            <person name="Ferreira P."/>
            <person name="Barriuso J."/>
            <person name="Kellner H."/>
            <person name="Castanera R."/>
            <person name="Alfaro M."/>
            <person name="Ramirez L."/>
            <person name="Pisabarro A.G."/>
            <person name="Kuo A."/>
            <person name="Tritt A."/>
            <person name="Lipzen A."/>
            <person name="He G."/>
            <person name="Yan M."/>
            <person name="Ng V."/>
            <person name="Cullen D."/>
            <person name="Martin F."/>
            <person name="Rosso M.-N."/>
            <person name="Henrissat B."/>
            <person name="Hibbett D."/>
            <person name="Martinez A.T."/>
            <person name="Grigoriev I.V."/>
        </authorList>
    </citation>
    <scope>NUCLEOTIDE SEQUENCE</scope>
    <source>
        <strain evidence="15">AH 40177</strain>
    </source>
</reference>
<dbReference type="EMBL" id="JADNRY010000072">
    <property type="protein sequence ID" value="KAF9067492.1"/>
    <property type="molecule type" value="Genomic_DNA"/>
</dbReference>
<dbReference type="EC" id="3.1.-.-" evidence="12"/>
<evidence type="ECO:0000256" key="11">
    <source>
        <dbReference type="PROSITE-ProRule" id="PRU01343"/>
    </source>
</evidence>
<keyword evidence="4" id="KW-0378">Hydrolase</keyword>
<dbReference type="GO" id="GO:0005634">
    <property type="term" value="C:nucleus"/>
    <property type="evidence" value="ECO:0007669"/>
    <property type="project" value="TreeGrafter"/>
</dbReference>
<evidence type="ECO:0000313" key="16">
    <source>
        <dbReference type="Proteomes" id="UP000772434"/>
    </source>
</evidence>
<evidence type="ECO:0000256" key="8">
    <source>
        <dbReference type="PIRSR" id="PIRSR604808-1"/>
    </source>
</evidence>
<accession>A0A9P5PQR3</accession>
<feature type="domain" description="GRF-type" evidence="14">
    <location>
        <begin position="570"/>
        <end position="631"/>
    </location>
</feature>
<dbReference type="GO" id="GO:0008311">
    <property type="term" value="F:double-stranded DNA 3'-5' DNA exonuclease activity"/>
    <property type="evidence" value="ECO:0007669"/>
    <property type="project" value="TreeGrafter"/>
</dbReference>
<dbReference type="PROSITE" id="PS51435">
    <property type="entry name" value="AP_NUCLEASE_F1_4"/>
    <property type="match status" value="1"/>
</dbReference>
<dbReference type="Pfam" id="PF03372">
    <property type="entry name" value="Exo_endo_phos"/>
    <property type="match status" value="1"/>
</dbReference>
<organism evidence="15 16">
    <name type="scientific">Rhodocollybia butyracea</name>
    <dbReference type="NCBI Taxonomy" id="206335"/>
    <lineage>
        <taxon>Eukaryota</taxon>
        <taxon>Fungi</taxon>
        <taxon>Dikarya</taxon>
        <taxon>Basidiomycota</taxon>
        <taxon>Agaricomycotina</taxon>
        <taxon>Agaricomycetes</taxon>
        <taxon>Agaricomycetidae</taxon>
        <taxon>Agaricales</taxon>
        <taxon>Marasmiineae</taxon>
        <taxon>Omphalotaceae</taxon>
        <taxon>Rhodocollybia</taxon>
    </lineage>
</organism>
<feature type="binding site" evidence="9">
    <location>
        <position position="198"/>
    </location>
    <ligand>
        <name>Mg(2+)</name>
        <dbReference type="ChEBI" id="CHEBI:18420"/>
        <label>1</label>
    </ligand>
</feature>
<dbReference type="PANTHER" id="PTHR22748">
    <property type="entry name" value="AP ENDONUCLEASE"/>
    <property type="match status" value="1"/>
</dbReference>
<name>A0A9P5PQR3_9AGAR</name>
<comment type="cofactor">
    <cofactor evidence="9 12">
        <name>Mg(2+)</name>
        <dbReference type="ChEBI" id="CHEBI:18420"/>
    </cofactor>
    <cofactor evidence="9 12">
        <name>Mn(2+)</name>
        <dbReference type="ChEBI" id="CHEBI:29035"/>
    </cofactor>
    <text evidence="9 12">Probably binds two magnesium or manganese ions per subunit.</text>
</comment>
<feature type="active site" evidence="8">
    <location>
        <position position="154"/>
    </location>
</feature>
<evidence type="ECO:0000256" key="7">
    <source>
        <dbReference type="ARBA" id="ARBA00023242"/>
    </source>
</evidence>
<keyword evidence="6 9" id="KW-0460">Magnesium</keyword>
<dbReference type="SUPFAM" id="SSF56219">
    <property type="entry name" value="DNase I-like"/>
    <property type="match status" value="1"/>
</dbReference>
<sequence length="638" mass="70158">MRILTWNIASIFQWNSLKNHDAILDYFQADIINFQEIKSNRASLPATVALPPSYDAYYSFPLTKNGYSGVATYTRKPSETVSGVTALKAEEGLTKLLRQPHLKPPLSDEERISRPEAYDYDDEAEADSIDLKSLDAEGRVLTLDFGLFVLINVYCPNDGGSSEEDTTRFDYKMAFHRLLEARVRTLIKEGREVILLGDLNACAAIIDHCEGNIIMRRGAGQGFGDDGKEHFWVENDARRWLRALLEGDKKCFVDIVRKYHPEREGMFTCWNTKLSARASNYGTRIDYILATPGLLPWIKAGDIEPSLKGSDHCPVWIELYEEIEVSSPNGTSTMKLRDAMLCGSGEKDPPRLATRFWDEHSGKQRLLASFFSAGSTSGKTKAKERVTATAIGSSNSTDSETTQTPTPAPDPSIPSSQDSVCSQTSSQSPSSSISFSNPSKKRKSPPPSLSPTTSISDIKPKKPKADKEVKKGGQSKLSSFFVAPSASGSKGVGQSSVVSSSKKGKSKDSSTIDSGTGGDNEGRAMEVVKENDEELLRAIQLSLSDTPSSSTSSSQEAWKSLLKAPEPPRCVVHNEVAKEFRVNKPGANKGRSFWVCSRPVGPGYDRGRSERPREEVDARWKCNFFVWSSELGTKRAGK</sequence>
<dbReference type="GO" id="GO:0003906">
    <property type="term" value="F:DNA-(apurinic or apyrimidinic site) endonuclease activity"/>
    <property type="evidence" value="ECO:0007669"/>
    <property type="project" value="TreeGrafter"/>
</dbReference>
<feature type="binding site" evidence="9">
    <location>
        <position position="36"/>
    </location>
    <ligand>
        <name>Mg(2+)</name>
        <dbReference type="ChEBI" id="CHEBI:18420"/>
        <label>1</label>
    </ligand>
</feature>
<keyword evidence="2 9" id="KW-0479">Metal-binding</keyword>
<protein>
    <recommendedName>
        <fullName evidence="12">DNA-(apurinic or apyrimidinic site) endonuclease</fullName>
        <ecNumber evidence="12">3.1.-.-</ecNumber>
    </recommendedName>
</protein>
<feature type="site" description="Transition state stabilizer" evidence="10">
    <location>
        <position position="200"/>
    </location>
</feature>
<evidence type="ECO:0000259" key="14">
    <source>
        <dbReference type="PROSITE" id="PS51999"/>
    </source>
</evidence>
<dbReference type="GO" id="GO:0008270">
    <property type="term" value="F:zinc ion binding"/>
    <property type="evidence" value="ECO:0007669"/>
    <property type="project" value="UniProtKB-KW"/>
</dbReference>
<dbReference type="PROSITE" id="PS50330">
    <property type="entry name" value="UIM"/>
    <property type="match status" value="1"/>
</dbReference>
<evidence type="ECO:0000313" key="15">
    <source>
        <dbReference type="EMBL" id="KAF9067492.1"/>
    </source>
</evidence>
<feature type="binding site" evidence="9">
    <location>
        <position position="200"/>
    </location>
    <ligand>
        <name>Mg(2+)</name>
        <dbReference type="ChEBI" id="CHEBI:18420"/>
        <label>1</label>
    </ligand>
</feature>
<evidence type="ECO:0000256" key="2">
    <source>
        <dbReference type="ARBA" id="ARBA00022723"/>
    </source>
</evidence>
<feature type="site" description="Interaction with DNA substrate" evidence="10">
    <location>
        <position position="312"/>
    </location>
</feature>
<keyword evidence="9" id="KW-0464">Manganese</keyword>
<feature type="region of interest" description="Disordered" evidence="13">
    <location>
        <begin position="378"/>
        <end position="560"/>
    </location>
</feature>
<evidence type="ECO:0000256" key="1">
    <source>
        <dbReference type="ARBA" id="ARBA00007092"/>
    </source>
</evidence>
<evidence type="ECO:0000256" key="9">
    <source>
        <dbReference type="PIRSR" id="PIRSR604808-2"/>
    </source>
</evidence>
<dbReference type="OrthoDB" id="391817at2759"/>
<keyword evidence="15" id="KW-0540">Nuclease</keyword>
<dbReference type="Gene3D" id="3.60.10.10">
    <property type="entry name" value="Endonuclease/exonuclease/phosphatase"/>
    <property type="match status" value="1"/>
</dbReference>
<feature type="binding site" evidence="9">
    <location>
        <position position="312"/>
    </location>
    <ligand>
        <name>Mg(2+)</name>
        <dbReference type="ChEBI" id="CHEBI:18420"/>
        <label>1</label>
    </ligand>
</feature>
<feature type="compositionally biased region" description="Low complexity" evidence="13">
    <location>
        <begin position="414"/>
        <end position="438"/>
    </location>
</feature>
<evidence type="ECO:0000256" key="13">
    <source>
        <dbReference type="SAM" id="MobiDB-lite"/>
    </source>
</evidence>
<keyword evidence="15" id="KW-0255">Endonuclease</keyword>
<feature type="compositionally biased region" description="Basic and acidic residues" evidence="13">
    <location>
        <begin position="458"/>
        <end position="471"/>
    </location>
</feature>
<dbReference type="InterPro" id="IPR003903">
    <property type="entry name" value="UIM_dom"/>
</dbReference>
<keyword evidence="12" id="KW-0234">DNA repair</keyword>
<dbReference type="GO" id="GO:0006284">
    <property type="term" value="P:base-excision repair"/>
    <property type="evidence" value="ECO:0007669"/>
    <property type="project" value="TreeGrafter"/>
</dbReference>
<evidence type="ECO:0000256" key="4">
    <source>
        <dbReference type="ARBA" id="ARBA00022801"/>
    </source>
</evidence>
<dbReference type="InterPro" id="IPR004808">
    <property type="entry name" value="AP_endonuc_1"/>
</dbReference>
<evidence type="ECO:0000256" key="12">
    <source>
        <dbReference type="RuleBase" id="RU362131"/>
    </source>
</evidence>
<proteinExistence type="inferred from homology"/>
<dbReference type="Proteomes" id="UP000772434">
    <property type="component" value="Unassembled WGS sequence"/>
</dbReference>
<feature type="compositionally biased region" description="Low complexity" evidence="13">
    <location>
        <begin position="485"/>
        <end position="501"/>
    </location>
</feature>
<dbReference type="PROSITE" id="PS51999">
    <property type="entry name" value="ZF_GRF"/>
    <property type="match status" value="1"/>
</dbReference>
<evidence type="ECO:0000256" key="6">
    <source>
        <dbReference type="ARBA" id="ARBA00022842"/>
    </source>
</evidence>
<dbReference type="InterPro" id="IPR010666">
    <property type="entry name" value="Znf_GRF"/>
</dbReference>
<evidence type="ECO:0000256" key="10">
    <source>
        <dbReference type="PIRSR" id="PIRSR604808-3"/>
    </source>
</evidence>
<dbReference type="InterPro" id="IPR036691">
    <property type="entry name" value="Endo/exonu/phosph_ase_sf"/>
</dbReference>
<keyword evidence="7" id="KW-0539">Nucleus</keyword>
<feature type="compositionally biased region" description="Polar residues" evidence="13">
    <location>
        <begin position="390"/>
        <end position="405"/>
    </location>
</feature>
<feature type="compositionally biased region" description="Low complexity" evidence="13">
    <location>
        <begin position="541"/>
        <end position="554"/>
    </location>
</feature>
<gene>
    <name evidence="15" type="ORF">BDP27DRAFT_1535412</name>
</gene>
<evidence type="ECO:0000256" key="3">
    <source>
        <dbReference type="ARBA" id="ARBA00022771"/>
    </source>
</evidence>
<dbReference type="AlphaFoldDB" id="A0A9P5PQR3"/>
<feature type="compositionally biased region" description="Basic and acidic residues" evidence="13">
    <location>
        <begin position="520"/>
        <end position="536"/>
    </location>
</feature>
<comment type="similarity">
    <text evidence="1 12">Belongs to the DNA repair enzymes AP/ExoA family.</text>
</comment>
<keyword evidence="12" id="KW-0227">DNA damage</keyword>
<feature type="site" description="Important for catalytic activity" evidence="10">
    <location>
        <position position="286"/>
    </location>
</feature>
<dbReference type="GO" id="GO:0008081">
    <property type="term" value="F:phosphoric diester hydrolase activity"/>
    <property type="evidence" value="ECO:0007669"/>
    <property type="project" value="TreeGrafter"/>
</dbReference>
<feature type="active site" description="Proton donor/acceptor" evidence="8">
    <location>
        <position position="198"/>
    </location>
</feature>
<feature type="binding site" evidence="9">
    <location>
        <position position="311"/>
    </location>
    <ligand>
        <name>Mg(2+)</name>
        <dbReference type="ChEBI" id="CHEBI:18420"/>
        <label>1</label>
    </ligand>
</feature>
<keyword evidence="16" id="KW-1185">Reference proteome</keyword>